<evidence type="ECO:0008006" key="3">
    <source>
        <dbReference type="Google" id="ProtNLM"/>
    </source>
</evidence>
<accession>A0ABN1IMN6</accession>
<dbReference type="EMBL" id="BAAACF010000001">
    <property type="protein sequence ID" value="GAA0717149.1"/>
    <property type="molecule type" value="Genomic_DNA"/>
</dbReference>
<comment type="caution">
    <text evidence="1">The sequence shown here is derived from an EMBL/GenBank/DDBJ whole genome shotgun (WGS) entry which is preliminary data.</text>
</comment>
<proteinExistence type="predicted"/>
<reference evidence="1 2" key="1">
    <citation type="journal article" date="2019" name="Int. J. Syst. Evol. Microbiol.">
        <title>The Global Catalogue of Microorganisms (GCM) 10K type strain sequencing project: providing services to taxonomists for standard genome sequencing and annotation.</title>
        <authorList>
            <consortium name="The Broad Institute Genomics Platform"/>
            <consortium name="The Broad Institute Genome Sequencing Center for Infectious Disease"/>
            <person name="Wu L."/>
            <person name="Ma J."/>
        </authorList>
    </citation>
    <scope>NUCLEOTIDE SEQUENCE [LARGE SCALE GENOMIC DNA]</scope>
    <source>
        <strain evidence="1 2">JCM 1405</strain>
    </source>
</reference>
<protein>
    <recommendedName>
        <fullName evidence="3">Transposase</fullName>
    </recommendedName>
</protein>
<gene>
    <name evidence="1" type="ORF">GCM10008905_02470</name>
</gene>
<evidence type="ECO:0000313" key="2">
    <source>
        <dbReference type="Proteomes" id="UP001500339"/>
    </source>
</evidence>
<sequence>MCYNTFIKIKFKQGGRVMLNTIFSSNTAIKYIETLNVDSSAKSVI</sequence>
<dbReference type="Proteomes" id="UP001500339">
    <property type="component" value="Unassembled WGS sequence"/>
</dbReference>
<name>A0ABN1IMN6_9CLOT</name>
<organism evidence="1 2">
    <name type="scientific">Clostridium malenominatum</name>
    <dbReference type="NCBI Taxonomy" id="1539"/>
    <lineage>
        <taxon>Bacteria</taxon>
        <taxon>Bacillati</taxon>
        <taxon>Bacillota</taxon>
        <taxon>Clostridia</taxon>
        <taxon>Eubacteriales</taxon>
        <taxon>Clostridiaceae</taxon>
        <taxon>Clostridium</taxon>
    </lineage>
</organism>
<evidence type="ECO:0000313" key="1">
    <source>
        <dbReference type="EMBL" id="GAA0717149.1"/>
    </source>
</evidence>
<keyword evidence="2" id="KW-1185">Reference proteome</keyword>